<dbReference type="Proteomes" id="UP000002985">
    <property type="component" value="Unassembled WGS sequence"/>
</dbReference>
<accession>I3IIZ3</accession>
<gene>
    <name evidence="1" type="ORF">KSU1_C0092</name>
</gene>
<sequence length="119" mass="13342">MGGSPLFQDLSKGAYGDIPGAKKSGKWQVPGIEDFPYALDQLVVRSGKQVQNMPMPEDRPLNSGERNLVEREGLCIGCHQYHGTPEWEKIIEKYGRAETAEQHEKIISEAMRSLIEKSK</sequence>
<keyword evidence="2" id="KW-1185">Reference proteome</keyword>
<dbReference type="AlphaFoldDB" id="I3IIZ3"/>
<name>I3IIZ3_9BACT</name>
<evidence type="ECO:0000313" key="2">
    <source>
        <dbReference type="Proteomes" id="UP000002985"/>
    </source>
</evidence>
<proteinExistence type="predicted"/>
<dbReference type="STRING" id="247490.KSU1_C0092"/>
<protein>
    <submittedName>
        <fullName evidence="1">Uncharacterized protein</fullName>
    </submittedName>
</protein>
<comment type="caution">
    <text evidence="1">The sequence shown here is derived from an EMBL/GenBank/DDBJ whole genome shotgun (WGS) entry which is preliminary data.</text>
</comment>
<dbReference type="eggNOG" id="COG3303">
    <property type="taxonomic scope" value="Bacteria"/>
</dbReference>
<dbReference type="EMBL" id="BAFH01000003">
    <property type="protein sequence ID" value="GAB61688.1"/>
    <property type="molecule type" value="Genomic_DNA"/>
</dbReference>
<reference evidence="1 2" key="1">
    <citation type="journal article" date="2012" name="FEBS Lett.">
        <title>Anammox organism KSU-1 expresses a NirK-type copper-containing nitrite reductase instead of a NirS-type with cytochrome cd1.</title>
        <authorList>
            <person name="Hira D."/>
            <person name="Toh H."/>
            <person name="Migita C.T."/>
            <person name="Okubo H."/>
            <person name="Nishiyama T."/>
            <person name="Hattori M."/>
            <person name="Furukawa K."/>
            <person name="Fujii T."/>
        </authorList>
    </citation>
    <scope>NUCLEOTIDE SEQUENCE [LARGE SCALE GENOMIC DNA]</scope>
</reference>
<organism evidence="1 2">
    <name type="scientific">Candidatus Jettenia caeni</name>
    <dbReference type="NCBI Taxonomy" id="247490"/>
    <lineage>
        <taxon>Bacteria</taxon>
        <taxon>Pseudomonadati</taxon>
        <taxon>Planctomycetota</taxon>
        <taxon>Candidatus Brocadiia</taxon>
        <taxon>Candidatus Brocadiales</taxon>
        <taxon>Candidatus Brocadiaceae</taxon>
        <taxon>Candidatus Jettenia</taxon>
    </lineage>
</organism>
<evidence type="ECO:0000313" key="1">
    <source>
        <dbReference type="EMBL" id="GAB61688.1"/>
    </source>
</evidence>